<name>A0A0D8HH69_9ACTN</name>
<dbReference type="InterPro" id="IPR002347">
    <property type="entry name" value="SDR_fam"/>
</dbReference>
<organism evidence="4 5">
    <name type="scientific">Acidithrix ferrooxidans</name>
    <dbReference type="NCBI Taxonomy" id="1280514"/>
    <lineage>
        <taxon>Bacteria</taxon>
        <taxon>Bacillati</taxon>
        <taxon>Actinomycetota</taxon>
        <taxon>Acidimicrobiia</taxon>
        <taxon>Acidimicrobiales</taxon>
        <taxon>Acidimicrobiaceae</taxon>
        <taxon>Acidithrix</taxon>
    </lineage>
</organism>
<dbReference type="PROSITE" id="PS00061">
    <property type="entry name" value="ADH_SHORT"/>
    <property type="match status" value="1"/>
</dbReference>
<gene>
    <name evidence="4" type="primary">gno</name>
    <name evidence="4" type="ORF">AXFE_27500</name>
</gene>
<evidence type="ECO:0000313" key="5">
    <source>
        <dbReference type="Proteomes" id="UP000032360"/>
    </source>
</evidence>
<dbReference type="PATRIC" id="fig|1280514.3.peg.3603"/>
<keyword evidence="5" id="KW-1185">Reference proteome</keyword>
<dbReference type="Proteomes" id="UP000032360">
    <property type="component" value="Unassembled WGS sequence"/>
</dbReference>
<dbReference type="Pfam" id="PF13561">
    <property type="entry name" value="adh_short_C2"/>
    <property type="match status" value="1"/>
</dbReference>
<evidence type="ECO:0000259" key="3">
    <source>
        <dbReference type="SMART" id="SM00822"/>
    </source>
</evidence>
<dbReference type="SUPFAM" id="SSF51735">
    <property type="entry name" value="NAD(P)-binding Rossmann-fold domains"/>
    <property type="match status" value="1"/>
</dbReference>
<dbReference type="SMART" id="SM00822">
    <property type="entry name" value="PKS_KR"/>
    <property type="match status" value="1"/>
</dbReference>
<dbReference type="PANTHER" id="PTHR42760">
    <property type="entry name" value="SHORT-CHAIN DEHYDROGENASES/REDUCTASES FAMILY MEMBER"/>
    <property type="match status" value="1"/>
</dbReference>
<dbReference type="AlphaFoldDB" id="A0A0D8HH69"/>
<dbReference type="InterPro" id="IPR020904">
    <property type="entry name" value="Sc_DH/Rdtase_CS"/>
</dbReference>
<protein>
    <submittedName>
        <fullName evidence="4">Gluconate 5-dehydrogenase</fullName>
        <ecNumber evidence="4">1.1.1.69</ecNumber>
    </submittedName>
</protein>
<accession>A0A0D8HH69</accession>
<comment type="similarity">
    <text evidence="1">Belongs to the short-chain dehydrogenases/reductases (SDR) family.</text>
</comment>
<dbReference type="Gene3D" id="3.40.50.720">
    <property type="entry name" value="NAD(P)-binding Rossmann-like Domain"/>
    <property type="match status" value="1"/>
</dbReference>
<dbReference type="InterPro" id="IPR057326">
    <property type="entry name" value="KR_dom"/>
</dbReference>
<keyword evidence="2 4" id="KW-0560">Oxidoreductase</keyword>
<evidence type="ECO:0000256" key="2">
    <source>
        <dbReference type="ARBA" id="ARBA00023002"/>
    </source>
</evidence>
<dbReference type="RefSeq" id="WP_052606439.1">
    <property type="nucleotide sequence ID" value="NZ_JXYS01000084.1"/>
</dbReference>
<feature type="domain" description="Ketoreductase" evidence="3">
    <location>
        <begin position="19"/>
        <end position="194"/>
    </location>
</feature>
<sequence>MNGEIEPETSSSWLGLDGRGVLIAGAGGIGSACAKAFIGGGARIVLVDQDQARLEATTKEIHGPCKAIVADLSVATSARMAVKQATEVLGEIDIFIHCVGINQRKPVLDVSEDDWTKVLRINLDSAFWLAQSVGRSMVERGFGRIIILSSVSGLLAHPDHAPYAASKGAINQMMRVMAREWAPFGVTVNAIAPGYTETDLTMDYLERDGNRAKLQKMVPVGRLGTTQELTGPALFLASPHSSFITGHVLYVDGGRTLV</sequence>
<dbReference type="PRINTS" id="PR00080">
    <property type="entry name" value="SDRFAMILY"/>
</dbReference>
<dbReference type="GO" id="GO:0008874">
    <property type="term" value="F:gluconate 5-dehydrogenase activity"/>
    <property type="evidence" value="ECO:0007669"/>
    <property type="project" value="UniProtKB-EC"/>
</dbReference>
<dbReference type="InterPro" id="IPR036291">
    <property type="entry name" value="NAD(P)-bd_dom_sf"/>
</dbReference>
<comment type="caution">
    <text evidence="4">The sequence shown here is derived from an EMBL/GenBank/DDBJ whole genome shotgun (WGS) entry which is preliminary data.</text>
</comment>
<dbReference type="EC" id="1.1.1.69" evidence="4"/>
<dbReference type="STRING" id="1280514.AXFE_27500"/>
<dbReference type="EMBL" id="JXYS01000084">
    <property type="protein sequence ID" value="KJF16406.1"/>
    <property type="molecule type" value="Genomic_DNA"/>
</dbReference>
<dbReference type="PRINTS" id="PR00081">
    <property type="entry name" value="GDHRDH"/>
</dbReference>
<evidence type="ECO:0000313" key="4">
    <source>
        <dbReference type="EMBL" id="KJF16406.1"/>
    </source>
</evidence>
<reference evidence="4 5" key="1">
    <citation type="submission" date="2015-01" db="EMBL/GenBank/DDBJ databases">
        <title>Draft genome of the acidophilic iron oxidizer Acidithrix ferrooxidans strain Py-F3.</title>
        <authorList>
            <person name="Poehlein A."/>
            <person name="Eisen S."/>
            <person name="Schloemann M."/>
            <person name="Johnson B.D."/>
            <person name="Daniel R."/>
            <person name="Muehling M."/>
        </authorList>
    </citation>
    <scope>NUCLEOTIDE SEQUENCE [LARGE SCALE GENOMIC DNA]</scope>
    <source>
        <strain evidence="4 5">Py-F3</strain>
    </source>
</reference>
<proteinExistence type="inferred from homology"/>
<dbReference type="CDD" id="cd05233">
    <property type="entry name" value="SDR_c"/>
    <property type="match status" value="1"/>
</dbReference>
<dbReference type="FunFam" id="3.40.50.720:FF:000084">
    <property type="entry name" value="Short-chain dehydrogenase reductase"/>
    <property type="match status" value="1"/>
</dbReference>
<evidence type="ECO:0000256" key="1">
    <source>
        <dbReference type="ARBA" id="ARBA00006484"/>
    </source>
</evidence>